<dbReference type="Proteomes" id="UP001162889">
    <property type="component" value="Unassembled WGS sequence"/>
</dbReference>
<dbReference type="SUPFAM" id="SSF47336">
    <property type="entry name" value="ACP-like"/>
    <property type="match status" value="1"/>
</dbReference>
<sequence>AAAEAGLAIPVLLLDGAEDGAAMARQASHNPDPALLGLTARHLAYVIYTSGSTGVPKGVMVAHRSVLRLVINNPYVHITAKDCLAHCANPAFDASTWEIWSGLLNGARLLIISQAVLLDPVVFAQVLVRGTVTILHLTIGLFNQYADALATVYPTLEYLLFGGEQADARTIARVLQHNPPRHLVHCYGPTETTTFATTFLIAAGSISESTRTVPIGRPIANTELYILDAHLQAVPVGVTGEIYIGGAGVARGYLNRPELTAERFLPDPFSAQAEARLYKSGDLGRWLADGNIEYVGRNDFQVKIRGFRIELGEIEAKLAACEGVRDAIVIAREDQPGDKRLVAYVIAQAGAEEGALSATNLREQLSASLAEYMVPSAFVTLDGFPLTANGKLDRKALPAPDKSAVVSRAYEAPQGEIEEALAQIWQDLLGLAQIGRHDHFFEMGGHSLMAVQLVSRLRQLLDVEVALRDLFAQPTLAGLASVVSQARQASLSRIERTARNQALPLSWAQQRLWFLDQLDHAAGAAYHMPAALRLKGQLDCAALQATLDRIVARHEVLRTTFVQSESAAEQRIAAADCGFHLVTHDLSHLHGHEQAFAVSRIGADEARQAFDLAQGPLIRGQLLRLGEQEHILLITQHHIISDGWSTGLLVQEVTALYTAFS</sequence>
<dbReference type="PANTHER" id="PTHR45527">
    <property type="entry name" value="NONRIBOSOMAL PEPTIDE SYNTHETASE"/>
    <property type="match status" value="1"/>
</dbReference>
<dbReference type="Gene3D" id="3.30.559.10">
    <property type="entry name" value="Chloramphenicol acetyltransferase-like domain"/>
    <property type="match status" value="1"/>
</dbReference>
<dbReference type="Gene3D" id="3.30.300.30">
    <property type="match status" value="1"/>
</dbReference>
<evidence type="ECO:0000256" key="1">
    <source>
        <dbReference type="ARBA" id="ARBA00001957"/>
    </source>
</evidence>
<dbReference type="SMART" id="SM00823">
    <property type="entry name" value="PKS_PP"/>
    <property type="match status" value="1"/>
</dbReference>
<evidence type="ECO:0000256" key="3">
    <source>
        <dbReference type="ARBA" id="ARBA00022553"/>
    </source>
</evidence>
<evidence type="ECO:0000256" key="2">
    <source>
        <dbReference type="ARBA" id="ARBA00022450"/>
    </source>
</evidence>
<dbReference type="InterPro" id="IPR010071">
    <property type="entry name" value="AA_adenyl_dom"/>
</dbReference>
<proteinExistence type="predicted"/>
<feature type="domain" description="Carrier" evidence="4">
    <location>
        <begin position="412"/>
        <end position="487"/>
    </location>
</feature>
<accession>A0ABT1GV06</accession>
<dbReference type="SUPFAM" id="SSF56801">
    <property type="entry name" value="Acetyl-CoA synthetase-like"/>
    <property type="match status" value="1"/>
</dbReference>
<keyword evidence="2" id="KW-0596">Phosphopantetheine</keyword>
<dbReference type="Pfam" id="PF13193">
    <property type="entry name" value="AMP-binding_C"/>
    <property type="match status" value="1"/>
</dbReference>
<dbReference type="NCBIfam" id="TIGR01733">
    <property type="entry name" value="AA-adenyl-dom"/>
    <property type="match status" value="1"/>
</dbReference>
<dbReference type="InterPro" id="IPR020806">
    <property type="entry name" value="PKS_PP-bd"/>
</dbReference>
<comment type="caution">
    <text evidence="5">The sequence shown here is derived from an EMBL/GenBank/DDBJ whole genome shotgun (WGS) entry which is preliminary data.</text>
</comment>
<evidence type="ECO:0000313" key="6">
    <source>
        <dbReference type="Proteomes" id="UP001162889"/>
    </source>
</evidence>
<dbReference type="Pfam" id="PF00550">
    <property type="entry name" value="PP-binding"/>
    <property type="match status" value="1"/>
</dbReference>
<dbReference type="InterPro" id="IPR001242">
    <property type="entry name" value="Condensation_dom"/>
</dbReference>
<dbReference type="Gene3D" id="2.30.38.10">
    <property type="entry name" value="Luciferase, Domain 3"/>
    <property type="match status" value="1"/>
</dbReference>
<organism evidence="5 6">
    <name type="scientific">Duganella violaceipulchra</name>
    <dbReference type="NCBI Taxonomy" id="2849652"/>
    <lineage>
        <taxon>Bacteria</taxon>
        <taxon>Pseudomonadati</taxon>
        <taxon>Pseudomonadota</taxon>
        <taxon>Betaproteobacteria</taxon>
        <taxon>Burkholderiales</taxon>
        <taxon>Oxalobacteraceae</taxon>
        <taxon>Telluria group</taxon>
        <taxon>Duganella</taxon>
    </lineage>
</organism>
<dbReference type="InterPro" id="IPR000873">
    <property type="entry name" value="AMP-dep_synth/lig_dom"/>
</dbReference>
<dbReference type="Gene3D" id="3.40.50.980">
    <property type="match status" value="2"/>
</dbReference>
<dbReference type="InterPro" id="IPR020845">
    <property type="entry name" value="AMP-binding_CS"/>
</dbReference>
<dbReference type="InterPro" id="IPR006162">
    <property type="entry name" value="Ppantetheine_attach_site"/>
</dbReference>
<dbReference type="InterPro" id="IPR036736">
    <property type="entry name" value="ACP-like_sf"/>
</dbReference>
<dbReference type="EMBL" id="JALJZU010000055">
    <property type="protein sequence ID" value="MCP2012855.1"/>
    <property type="molecule type" value="Genomic_DNA"/>
</dbReference>
<evidence type="ECO:0000259" key="4">
    <source>
        <dbReference type="PROSITE" id="PS50075"/>
    </source>
</evidence>
<feature type="non-terminal residue" evidence="5">
    <location>
        <position position="1"/>
    </location>
</feature>
<dbReference type="InterPro" id="IPR045851">
    <property type="entry name" value="AMP-bd_C_sf"/>
</dbReference>
<dbReference type="InterPro" id="IPR025110">
    <property type="entry name" value="AMP-bd_C"/>
</dbReference>
<dbReference type="InterPro" id="IPR023213">
    <property type="entry name" value="CAT-like_dom_sf"/>
</dbReference>
<dbReference type="PROSITE" id="PS00455">
    <property type="entry name" value="AMP_BINDING"/>
    <property type="match status" value="1"/>
</dbReference>
<keyword evidence="3" id="KW-0597">Phosphoprotein</keyword>
<dbReference type="Pfam" id="PF00668">
    <property type="entry name" value="Condensation"/>
    <property type="match status" value="1"/>
</dbReference>
<dbReference type="RefSeq" id="WP_262311849.1">
    <property type="nucleotide sequence ID" value="NZ_JALJZU010000055.1"/>
</dbReference>
<comment type="cofactor">
    <cofactor evidence="1">
        <name>pantetheine 4'-phosphate</name>
        <dbReference type="ChEBI" id="CHEBI:47942"/>
    </cofactor>
</comment>
<protein>
    <submittedName>
        <fullName evidence="5">Amino acid adenylation domain-containing protein</fullName>
    </submittedName>
</protein>
<dbReference type="SUPFAM" id="SSF52777">
    <property type="entry name" value="CoA-dependent acyltransferases"/>
    <property type="match status" value="1"/>
</dbReference>
<dbReference type="Pfam" id="PF00501">
    <property type="entry name" value="AMP-binding"/>
    <property type="match status" value="1"/>
</dbReference>
<keyword evidence="6" id="KW-1185">Reference proteome</keyword>
<dbReference type="Gene3D" id="1.10.1200.10">
    <property type="entry name" value="ACP-like"/>
    <property type="match status" value="1"/>
</dbReference>
<dbReference type="PROSITE" id="PS00012">
    <property type="entry name" value="PHOSPHOPANTETHEINE"/>
    <property type="match status" value="1"/>
</dbReference>
<dbReference type="PROSITE" id="PS50075">
    <property type="entry name" value="CARRIER"/>
    <property type="match status" value="1"/>
</dbReference>
<name>A0ABT1GV06_9BURK</name>
<dbReference type="InterPro" id="IPR009081">
    <property type="entry name" value="PP-bd_ACP"/>
</dbReference>
<reference evidence="5" key="1">
    <citation type="submission" date="2022-03" db="EMBL/GenBank/DDBJ databases">
        <title>Genome Encyclopedia of Bacteria and Archaea VI: Functional Genomics of Type Strains.</title>
        <authorList>
            <person name="Whitman W."/>
        </authorList>
    </citation>
    <scope>NUCLEOTIDE SEQUENCE</scope>
    <source>
        <strain evidence="5">HSC-15S17</strain>
    </source>
</reference>
<dbReference type="PANTHER" id="PTHR45527:SF1">
    <property type="entry name" value="FATTY ACID SYNTHASE"/>
    <property type="match status" value="1"/>
</dbReference>
<gene>
    <name evidence="5" type="ORF">L1274_006628</name>
</gene>
<feature type="non-terminal residue" evidence="5">
    <location>
        <position position="661"/>
    </location>
</feature>
<evidence type="ECO:0000313" key="5">
    <source>
        <dbReference type="EMBL" id="MCP2012855.1"/>
    </source>
</evidence>